<dbReference type="CDD" id="cd02897">
    <property type="entry name" value="A2M_2"/>
    <property type="match status" value="2"/>
</dbReference>
<evidence type="ECO:0000256" key="7">
    <source>
        <dbReference type="ARBA" id="ARBA00023157"/>
    </source>
</evidence>
<dbReference type="GO" id="GO:0005615">
    <property type="term" value="C:extracellular space"/>
    <property type="evidence" value="ECO:0007669"/>
    <property type="project" value="InterPro"/>
</dbReference>
<dbReference type="Gene3D" id="2.20.130.20">
    <property type="match status" value="3"/>
</dbReference>
<evidence type="ECO:0000256" key="1">
    <source>
        <dbReference type="ARBA" id="ARBA00004613"/>
    </source>
</evidence>
<keyword evidence="5" id="KW-0732">Signal</keyword>
<dbReference type="InterPro" id="IPR011626">
    <property type="entry name" value="Alpha-macroglobulin_TED"/>
</dbReference>
<dbReference type="InterPro" id="IPR040839">
    <property type="entry name" value="MG4"/>
</dbReference>
<dbReference type="InterPro" id="IPR014756">
    <property type="entry name" value="Ig_E-set"/>
</dbReference>
<dbReference type="Pfam" id="PF00207">
    <property type="entry name" value="A2M"/>
    <property type="match status" value="2"/>
</dbReference>
<dbReference type="Pfam" id="PF07677">
    <property type="entry name" value="A2M_recep"/>
    <property type="match status" value="2"/>
</dbReference>
<comment type="similarity">
    <text evidence="2">Belongs to the protease inhibitor I39 (alpha-2-macroglobulin) family.</text>
</comment>
<evidence type="ECO:0000256" key="6">
    <source>
        <dbReference type="ARBA" id="ARBA00022900"/>
    </source>
</evidence>
<gene>
    <name evidence="13" type="ORF">HGM15179_008517</name>
</gene>
<dbReference type="InterPro" id="IPR009048">
    <property type="entry name" value="A-macroglobulin_rcpt-bd"/>
</dbReference>
<dbReference type="OrthoDB" id="9998011at2759"/>
<feature type="domain" description="Alpha-macroglobulin receptor-binding" evidence="12">
    <location>
        <begin position="2775"/>
        <end position="2863"/>
    </location>
</feature>
<evidence type="ECO:0000259" key="11">
    <source>
        <dbReference type="SMART" id="SM01360"/>
    </source>
</evidence>
<dbReference type="Pfam" id="PF17789">
    <property type="entry name" value="MG4"/>
    <property type="match status" value="2"/>
</dbReference>
<feature type="compositionally biased region" description="Basic and acidic residues" evidence="9">
    <location>
        <begin position="2579"/>
        <end position="2592"/>
    </location>
</feature>
<comment type="caution">
    <text evidence="13">The sequence shown here is derived from an EMBL/GenBank/DDBJ whole genome shotgun (WGS) entry which is preliminary data.</text>
</comment>
<organism evidence="13 14">
    <name type="scientific">Zosterops borbonicus</name>
    <dbReference type="NCBI Taxonomy" id="364589"/>
    <lineage>
        <taxon>Eukaryota</taxon>
        <taxon>Metazoa</taxon>
        <taxon>Chordata</taxon>
        <taxon>Craniata</taxon>
        <taxon>Vertebrata</taxon>
        <taxon>Euteleostomi</taxon>
        <taxon>Archelosauria</taxon>
        <taxon>Archosauria</taxon>
        <taxon>Dinosauria</taxon>
        <taxon>Saurischia</taxon>
        <taxon>Theropoda</taxon>
        <taxon>Coelurosauria</taxon>
        <taxon>Aves</taxon>
        <taxon>Neognathae</taxon>
        <taxon>Neoaves</taxon>
        <taxon>Telluraves</taxon>
        <taxon>Australaves</taxon>
        <taxon>Passeriformes</taxon>
        <taxon>Sylvioidea</taxon>
        <taxon>Zosteropidae</taxon>
        <taxon>Zosterops</taxon>
    </lineage>
</organism>
<dbReference type="Proteomes" id="UP000796761">
    <property type="component" value="Unassembled WGS sequence"/>
</dbReference>
<dbReference type="Gene3D" id="1.50.10.20">
    <property type="match status" value="2"/>
</dbReference>
<evidence type="ECO:0000256" key="9">
    <source>
        <dbReference type="SAM" id="MobiDB-lite"/>
    </source>
</evidence>
<feature type="domain" description="Alpha-macroglobulin receptor-binding" evidence="12">
    <location>
        <begin position="1337"/>
        <end position="1425"/>
    </location>
</feature>
<keyword evidence="8" id="KW-0325">Glycoprotein</keyword>
<keyword evidence="3" id="KW-0964">Secreted</keyword>
<dbReference type="InterPro" id="IPR047565">
    <property type="entry name" value="Alpha-macroglob_thiol-ester_cl"/>
</dbReference>
<dbReference type="SMART" id="SM01360">
    <property type="entry name" value="A2M"/>
    <property type="match status" value="2"/>
</dbReference>
<keyword evidence="7" id="KW-1015">Disulfide bond</keyword>
<accession>A0A8K1LLG9</accession>
<dbReference type="Gene3D" id="2.60.40.1940">
    <property type="match status" value="2"/>
</dbReference>
<proteinExistence type="inferred from homology"/>
<dbReference type="GO" id="GO:0004867">
    <property type="term" value="F:serine-type endopeptidase inhibitor activity"/>
    <property type="evidence" value="ECO:0007669"/>
    <property type="project" value="UniProtKB-KW"/>
</dbReference>
<dbReference type="InterPro" id="IPR013783">
    <property type="entry name" value="Ig-like_fold"/>
</dbReference>
<dbReference type="Gene3D" id="2.60.40.10">
    <property type="entry name" value="Immunoglobulins"/>
    <property type="match status" value="4"/>
</dbReference>
<dbReference type="FunFam" id="2.60.40.1930:FF:000001">
    <property type="entry name" value="CD109 isoform 3"/>
    <property type="match status" value="2"/>
</dbReference>
<dbReference type="InterPro" id="IPR019742">
    <property type="entry name" value="MacrogloblnA2_CS"/>
</dbReference>
<dbReference type="Pfam" id="PF01835">
    <property type="entry name" value="MG2"/>
    <property type="match status" value="2"/>
</dbReference>
<feature type="domain" description="Alpha-2-macroglobulin" evidence="11">
    <location>
        <begin position="2158"/>
        <end position="2248"/>
    </location>
</feature>
<dbReference type="SMART" id="SM01361">
    <property type="entry name" value="A2M_recep"/>
    <property type="match status" value="2"/>
</dbReference>
<dbReference type="InterPro" id="IPR041813">
    <property type="entry name" value="A2M_TED"/>
</dbReference>
<evidence type="ECO:0000313" key="13">
    <source>
        <dbReference type="EMBL" id="TRZ18605.1"/>
    </source>
</evidence>
<dbReference type="PANTHER" id="PTHR11412:SF173">
    <property type="entry name" value="OVOSTATIN"/>
    <property type="match status" value="1"/>
</dbReference>
<feature type="region of interest" description="Disordered" evidence="9">
    <location>
        <begin position="2579"/>
        <end position="2599"/>
    </location>
</feature>
<dbReference type="Gene3D" id="2.60.40.690">
    <property type="entry name" value="Alpha-macroglobulin, receptor-binding domain"/>
    <property type="match status" value="2"/>
</dbReference>
<dbReference type="Pfam" id="PF07678">
    <property type="entry name" value="TED_complement"/>
    <property type="match status" value="2"/>
</dbReference>
<dbReference type="PROSITE" id="PS00477">
    <property type="entry name" value="ALPHA_2_MACROGLOBULIN"/>
    <property type="match status" value="2"/>
</dbReference>
<evidence type="ECO:0000256" key="4">
    <source>
        <dbReference type="ARBA" id="ARBA00022690"/>
    </source>
</evidence>
<evidence type="ECO:0000256" key="2">
    <source>
        <dbReference type="ARBA" id="ARBA00010952"/>
    </source>
</evidence>
<dbReference type="InterPro" id="IPR050473">
    <property type="entry name" value="A2M/Complement_sys"/>
</dbReference>
<dbReference type="InterPro" id="IPR036595">
    <property type="entry name" value="A-macroglobulin_rcpt-bd_sf"/>
</dbReference>
<dbReference type="Pfam" id="PF17791">
    <property type="entry name" value="MG3"/>
    <property type="match status" value="2"/>
</dbReference>
<dbReference type="EMBL" id="SWJQ01000217">
    <property type="protein sequence ID" value="TRZ18605.1"/>
    <property type="molecule type" value="Genomic_DNA"/>
</dbReference>
<comment type="subcellular location">
    <subcellularLocation>
        <location evidence="1">Secreted</location>
    </subcellularLocation>
</comment>
<dbReference type="InterPro" id="IPR011625">
    <property type="entry name" value="A2M_N_BRD"/>
</dbReference>
<protein>
    <recommendedName>
        <fullName evidence="15">OVOS protein</fullName>
    </recommendedName>
</protein>
<dbReference type="Pfam" id="PF07703">
    <property type="entry name" value="A2M_BRD"/>
    <property type="match status" value="2"/>
</dbReference>
<dbReference type="InterPro" id="IPR001599">
    <property type="entry name" value="Macroglobln_a2"/>
</dbReference>
<dbReference type="SMART" id="SM01419">
    <property type="entry name" value="Thiol-ester_cl"/>
    <property type="match status" value="2"/>
</dbReference>
<feature type="domain" description="Alpha-2-macroglobulin" evidence="11">
    <location>
        <begin position="709"/>
        <end position="799"/>
    </location>
</feature>
<evidence type="ECO:0000256" key="5">
    <source>
        <dbReference type="ARBA" id="ARBA00022729"/>
    </source>
</evidence>
<dbReference type="SUPFAM" id="SSF49410">
    <property type="entry name" value="Alpha-macroglobulin receptor domain"/>
    <property type="match status" value="2"/>
</dbReference>
<dbReference type="SUPFAM" id="SSF81296">
    <property type="entry name" value="E set domains"/>
    <property type="match status" value="2"/>
</dbReference>
<evidence type="ECO:0000313" key="14">
    <source>
        <dbReference type="Proteomes" id="UP000796761"/>
    </source>
</evidence>
<name>A0A8K1LLG9_9PASS</name>
<dbReference type="Gene3D" id="2.60.120.1540">
    <property type="match status" value="2"/>
</dbReference>
<keyword evidence="4" id="KW-0646">Protease inhibitor</keyword>
<evidence type="ECO:0000259" key="10">
    <source>
        <dbReference type="SMART" id="SM01359"/>
    </source>
</evidence>
<evidence type="ECO:0000259" key="12">
    <source>
        <dbReference type="SMART" id="SM01361"/>
    </source>
</evidence>
<keyword evidence="14" id="KW-1185">Reference proteome</keyword>
<evidence type="ECO:0008006" key="15">
    <source>
        <dbReference type="Google" id="ProtNLM"/>
    </source>
</evidence>
<dbReference type="SUPFAM" id="SSF48239">
    <property type="entry name" value="Terpenoid cyclases/Protein prenyltransferases"/>
    <property type="match status" value="2"/>
</dbReference>
<evidence type="ECO:0000256" key="8">
    <source>
        <dbReference type="ARBA" id="ARBA00023180"/>
    </source>
</evidence>
<dbReference type="Gene3D" id="2.60.40.1930">
    <property type="match status" value="4"/>
</dbReference>
<dbReference type="InterPro" id="IPR008930">
    <property type="entry name" value="Terpenoid_cyclase/PrenylTrfase"/>
</dbReference>
<dbReference type="FunFam" id="1.50.10.20:FF:000001">
    <property type="entry name" value="CD109 isoform 1"/>
    <property type="match status" value="2"/>
</dbReference>
<evidence type="ECO:0000256" key="3">
    <source>
        <dbReference type="ARBA" id="ARBA00022525"/>
    </source>
</evidence>
<feature type="domain" description="Alpha-2-macroglobulin bait region" evidence="10">
    <location>
        <begin position="434"/>
        <end position="580"/>
    </location>
</feature>
<sequence>MISSYIFPYANTKQYVLLVPSVVRSNAPQTACVQLHNLSEPLSVSAVLEYGSVQKTLFEEPMTQNDFFKCSEFKVPPAASDPMAFISFSARGATVDLAERRSVAIQNVDGAVFVQTDKPLYKPGQKVMFRVVTLDSQFRPVQETDPEQNKIFQWLEVTSKRGIVQLSFPLIPEPILGSYQITVETKSGEKEYHFFRVEEYVLPKFEVTTTGPKSISFFDEEVRVNVCASYTYGQPVQGNAQINVCQQRFYSPLCKQNWKKTCEAVTGLLGKDGCLNTVISIKKLQLYRSYAMMYASLKVESIVTENGTGIQMKGYDYVSVNQENDRVRFQNMDSYYKRGIPYHGEVTVTGWDGEPVSNSTVLLELNGDYLANYTTDKNGTAAFSIDTSNFFDPSFTLTVKQAPHECEDFIWGIDNEPKASFLIRRFYSRTNSFLKIEPVTEELSCGQQRIINVHYVLNRDGYGNATHTNFYYVVMMQGKITLSGKKRVSISGASRGTFSITLTVTEKLAPSARLLLYTVHPHGEIVADSSRIHSDICFKNKVQLKFSEEQGFPGSKVGLHLEAAANSHCALRAIQSVLLQSGQELSAESVYYQLARGDLYGYYYNGLNLEDDRPQQCIPSKTIFSDGLYFEPVNVSRDGDVYGIFRDMGLKVFTNSALRKPVLCNEERSDTENYPSHYSDASLQTSDESRILGGSAGGFSSVRKYFPETWIWELVNTDSRGEVDVSYTIPDTITEWKASAFCVHDDAGFGISPPASMTAFQPFFVDLTRPYSVTRGEKFNLIANVFNYLNKCVQISATLAQSSDYEAEILSSGGNTATVCANERKTYIWAVRPQKLGEVKFVITAEAKVNAEGTGNSASPEEETLYSDTLFQTLLVEPEGIKKELTQSSLVCAKGKKISEQVSLSLPRNLVQGSARAYFSVVGDILGTALRNMDNLLHMPYGCGEQNMALFTPNIYALDYLNKTGQLTEEIRVRGTGYLSTGYQKQLSYKHRDGSYSSFGLRDGEGSVWLTAFVYKSLEQAKRYIYIDDNVQSQTLIWLASKQKSDGCFENAGSHFNNALKGGEEAEYSLTAYVVASLLEAGHSAAHPVIRSGMNCLETAFNNGIHNLYNQALLAYVYGLAGREERRQFFLEQLDGAAVRAGGSVYWQRENKPPAERFSDFYSRAPSAEIEMTSYVLLALLNRTKHTPEELSYISRIVYWLIKQQNPYGGFSSTQDTVVALQALAHYGSLTFSKKSLNTVEVHSMETPSKIFQVNDKNRFLLQQASLPTIPGSYSVEVNGSGCVYLQTTLRYNIHLPKKAAGFSLSVRTENVSCTGNYPPKFDLVLSASYTGNRNVSNMAIIDVKMLSGFVPEESSLKKLRYENSVVDRVDIKNNHILFYLQKVSQKEISFSFSVEQSLPVSDIKPVPVHIYDYYETDASSSLQMSSHSQLDIWLQLQRSGASAKAVVALEDKCCYQKCPSLSFPPPVIAKHGVIWQYVLMVPAVLQNDSPGQVCLHFLHLNETVSVRVILEYSSVNTTIFNETVAASSGLQCFKFKVPPVQSAPLAFISFSAKGTTISLEERRSVMIWNTDSIVFVQTDKPIYTPGQTVRFRVVALDLNFKPVQEKVICILFFLQDPRGNRILQWQNVKSELNIIQLEFPLTEEPILGNYKIIVAKKSGDKTNHSFLVEEYVLPKFDVTVTAPESLTVLDSEFTVKVCGLYTYGQPVEGKVKLSVCRDFDSYGRCRKSPVCQSFTKNVRYIIIIPLHACLQFTAAEVISITRVMSTIQFENTDLHYRRGIPYFGQIKLTDKDSSPVSNEVIQLFVNNRNTDNFTTDHNGIAEFSIDTSEMFDYDISLKAVYKTNDHCHYEGWIEPYYPEASLTIPRFYSWTSSFVRIEPLWKDLKCGQKRMITVHYILNIEGYKRINTMNFYYVGMAKGKIVLTGEVKVHIQAGQNGTFTIPLVVSEKMAPALRLLVYTLHPDKELVADSVQYPVEKCFKNKVHLEFSEKQMHPASNVSLVIEAAANSFCAVRAVDQSVLLLKPETDLSMEMVYSLHPLQDFHGYVFRGFNLEEGSQEPCVSSDHIFHKGLYYTPVMSGLGPDVYQFLRDMGIKFFTNSKVRQPVVCTGETVRRQPYVVNAGQVASAHHVKSAAEAGREEQERRLLLETIREFFPETWIWDIVPINSTGKASISYTIPDTITKWKASAFCVEELAGFGMSVPATLTALQPFFVDLTLPYSIIRGEDFLLRATVFNYLDQCIKINVSLSDSLDYEAKLISPEDDGCVCAKKRKTYVWNIFPKEIGNVVFSITAETKDDKACGDKAPRNINIDYRDTQIRTLLVEVLLTALTVYDVVIQDIALELPTNVLEGSARASFSVVGDIMGTAMQNLHQLLQMPFGCGEQNMALFAPNIYVLDYLNKTGQLSEEAKSKAIGYLVSGYQKQLSYKHPDGSYSIFGPRDKEGNTWLTAFVYRSFARAGHLIYIDDRVQSQTLLWLTSKQKLDGCFRSVGTLFNNALKGGVDDELSLSAYITIAMLEAGHSSSYPVIRNAFFCLETASEKSTREVYTQALMAYAFCLAGKAEKCESFLEELQKSAKEVDGSQHWEQEERSPSGESPSFLDHAPSAAVEITSYALLALLYKPNRNKEDLTKASQIVQWIIRQQNPYGGFSSTQDTVIALQALAAYGEATYNSASQSRVKITSEKPFEKVFIINNENRLLLQQTALPEVSGKYSLTMNGSGCVFMQSALRYNIHLPEGSFGFLLSVQTSNASCPHDRPAKFDIVLVSNYTGKRSSSNMVIIDVKMLSGFVPVKSSLDKLINSRTVMQVENKKNHVLLYLQNISQKKRKEITFSVEQDFIVTHPKPAPVQIYDYYETEEYAVAQYSSPCKEAVAEVD</sequence>
<dbReference type="SMART" id="SM01359">
    <property type="entry name" value="A2M_N_2"/>
    <property type="match status" value="2"/>
</dbReference>
<dbReference type="InterPro" id="IPR041555">
    <property type="entry name" value="MG3"/>
</dbReference>
<reference evidence="13" key="1">
    <citation type="submission" date="2019-04" db="EMBL/GenBank/DDBJ databases">
        <title>Genome assembly of Zosterops borbonicus 15179.</title>
        <authorList>
            <person name="Leroy T."/>
            <person name="Anselmetti Y."/>
            <person name="Tilak M.-K."/>
            <person name="Nabholz B."/>
        </authorList>
    </citation>
    <scope>NUCLEOTIDE SEQUENCE</scope>
    <source>
        <strain evidence="13">HGM_15179</strain>
        <tissue evidence="13">Muscle</tissue>
    </source>
</reference>
<feature type="domain" description="Alpha-2-macroglobulin bait region" evidence="10">
    <location>
        <begin position="1876"/>
        <end position="2023"/>
    </location>
</feature>
<keyword evidence="6" id="KW-0722">Serine protease inhibitor</keyword>
<dbReference type="InterPro" id="IPR002890">
    <property type="entry name" value="MG2"/>
</dbReference>
<dbReference type="PANTHER" id="PTHR11412">
    <property type="entry name" value="MACROGLOBULIN / COMPLEMENT"/>
    <property type="match status" value="1"/>
</dbReference>